<dbReference type="InterPro" id="IPR044802">
    <property type="entry name" value="NADKc-like"/>
</dbReference>
<accession>A0A540MPU0</accession>
<dbReference type="AlphaFoldDB" id="A0A540MPU0"/>
<dbReference type="PANTHER" id="PTHR31153">
    <property type="entry name" value="CALMODULIN CALCIUM-DEPENDENT NAD KINASE"/>
    <property type="match status" value="1"/>
</dbReference>
<sequence>MKAFGSTAIKGEPQCTDVMKPVAHSERSLMLLLMGGGKSIVLKDILKESFWSGVAANVMVVEADAFERDRRPLQNP</sequence>
<dbReference type="STRING" id="106549.A0A540MPU0"/>
<evidence type="ECO:0000313" key="1">
    <source>
        <dbReference type="EMBL" id="TQE00782.1"/>
    </source>
</evidence>
<organism evidence="1 2">
    <name type="scientific">Malus baccata</name>
    <name type="common">Siberian crab apple</name>
    <name type="synonym">Pyrus baccata</name>
    <dbReference type="NCBI Taxonomy" id="106549"/>
    <lineage>
        <taxon>Eukaryota</taxon>
        <taxon>Viridiplantae</taxon>
        <taxon>Streptophyta</taxon>
        <taxon>Embryophyta</taxon>
        <taxon>Tracheophyta</taxon>
        <taxon>Spermatophyta</taxon>
        <taxon>Magnoliopsida</taxon>
        <taxon>eudicotyledons</taxon>
        <taxon>Gunneridae</taxon>
        <taxon>Pentapetalae</taxon>
        <taxon>rosids</taxon>
        <taxon>fabids</taxon>
        <taxon>Rosales</taxon>
        <taxon>Rosaceae</taxon>
        <taxon>Amygdaloideae</taxon>
        <taxon>Maleae</taxon>
        <taxon>Malus</taxon>
    </lineage>
</organism>
<evidence type="ECO:0000313" key="2">
    <source>
        <dbReference type="Proteomes" id="UP000315295"/>
    </source>
</evidence>
<comment type="caution">
    <text evidence="1">The sequence shown here is derived from an EMBL/GenBank/DDBJ whole genome shotgun (WGS) entry which is preliminary data.</text>
</comment>
<keyword evidence="2" id="KW-1185">Reference proteome</keyword>
<proteinExistence type="predicted"/>
<gene>
    <name evidence="1" type="ORF">C1H46_013577</name>
</gene>
<name>A0A540MPU0_MALBA</name>
<dbReference type="Proteomes" id="UP000315295">
    <property type="component" value="Unassembled WGS sequence"/>
</dbReference>
<reference evidence="1 2" key="1">
    <citation type="journal article" date="2019" name="G3 (Bethesda)">
        <title>Sequencing of a Wild Apple (Malus baccata) Genome Unravels the Differences Between Cultivated and Wild Apple Species Regarding Disease Resistance and Cold Tolerance.</title>
        <authorList>
            <person name="Chen X."/>
        </authorList>
    </citation>
    <scope>NUCLEOTIDE SEQUENCE [LARGE SCALE GENOMIC DNA]</scope>
    <source>
        <strain evidence="2">cv. Shandingzi</strain>
        <tissue evidence="1">Leaves</tissue>
    </source>
</reference>
<dbReference type="PANTHER" id="PTHR31153:SF1">
    <property type="entry name" value="CALMODULIN CALCIUM-DEPENDENT NAD KINASE"/>
    <property type="match status" value="1"/>
</dbReference>
<protein>
    <submittedName>
        <fullName evidence="1">Uncharacterized protein</fullName>
    </submittedName>
</protein>
<dbReference type="EMBL" id="VIEB01000206">
    <property type="protein sequence ID" value="TQE00782.1"/>
    <property type="molecule type" value="Genomic_DNA"/>
</dbReference>